<feature type="transmembrane region" description="Helical" evidence="6">
    <location>
        <begin position="352"/>
        <end position="374"/>
    </location>
</feature>
<keyword evidence="3 6" id="KW-0812">Transmembrane</keyword>
<sequence>MTKLSYFRLHCTIGWCNFVLTSTSIYLYLGLPLIMREQGWSGTEIGLFQMSGLPVVLKFLFASPIDRFRFKYSNYVKWSFVLGCVFLLCLFVLSSLKVETMTFKTLFIIALFTSFVVSWLDVPVNALAIERLPELERSKTGVIRSSVTAFSAVIGGGLMLLVYASLGWSWPFYLFVFMALLAGILLVTVGHVFPPIKDEKANERSGKTLSFFTMWKGYFQRPNMGMWNVLLMVYFPFIGTAWLYLKPVMLDMGIGLENVAWIASLCGVLAALASFTYSLFMYQFSPYRVLFLFSILNVLALFGMYIVVSMAWSDWRLIVAVMGVSIVLGLSSGVLFGLIMNYSRTAFSASDYGLQSSLFSFTRILVPISAGIILDKTGYSGMYLWLILGAVVVCILSFYWMRLNAPTLKGETL</sequence>
<keyword evidence="4 6" id="KW-1133">Transmembrane helix</keyword>
<keyword evidence="2" id="KW-0813">Transport</keyword>
<dbReference type="SUPFAM" id="SSF103473">
    <property type="entry name" value="MFS general substrate transporter"/>
    <property type="match status" value="1"/>
</dbReference>
<dbReference type="Pfam" id="PF07690">
    <property type="entry name" value="MFS_1"/>
    <property type="match status" value="1"/>
</dbReference>
<dbReference type="InterPro" id="IPR036259">
    <property type="entry name" value="MFS_trans_sf"/>
</dbReference>
<evidence type="ECO:0000256" key="5">
    <source>
        <dbReference type="ARBA" id="ARBA00023136"/>
    </source>
</evidence>
<evidence type="ECO:0000256" key="2">
    <source>
        <dbReference type="ARBA" id="ARBA00022448"/>
    </source>
</evidence>
<proteinExistence type="predicted"/>
<evidence type="ECO:0000256" key="3">
    <source>
        <dbReference type="ARBA" id="ARBA00022692"/>
    </source>
</evidence>
<feature type="transmembrane region" description="Helical" evidence="6">
    <location>
        <begin position="380"/>
        <end position="401"/>
    </location>
</feature>
<keyword evidence="5 6" id="KW-0472">Membrane</keyword>
<dbReference type="RefSeq" id="WP_255893572.1">
    <property type="nucleotide sequence ID" value="NZ_JAMZEG020000001.1"/>
</dbReference>
<feature type="transmembrane region" description="Helical" evidence="6">
    <location>
        <begin position="12"/>
        <end position="34"/>
    </location>
</feature>
<feature type="transmembrane region" description="Helical" evidence="6">
    <location>
        <begin position="172"/>
        <end position="194"/>
    </location>
</feature>
<protein>
    <submittedName>
        <fullName evidence="7">MFS transporter</fullName>
    </submittedName>
</protein>
<feature type="transmembrane region" description="Helical" evidence="6">
    <location>
        <begin position="75"/>
        <end position="94"/>
    </location>
</feature>
<feature type="transmembrane region" description="Helical" evidence="6">
    <location>
        <begin position="260"/>
        <end position="282"/>
    </location>
</feature>
<keyword evidence="8" id="KW-1185">Reference proteome</keyword>
<dbReference type="InterPro" id="IPR004752">
    <property type="entry name" value="AmpG_permease/AT-1"/>
</dbReference>
<dbReference type="InterPro" id="IPR011701">
    <property type="entry name" value="MFS"/>
</dbReference>
<organism evidence="7 8">
    <name type="scientific">Marinomonas maritima</name>
    <dbReference type="NCBI Taxonomy" id="2940935"/>
    <lineage>
        <taxon>Bacteria</taxon>
        <taxon>Pseudomonadati</taxon>
        <taxon>Pseudomonadota</taxon>
        <taxon>Gammaproteobacteria</taxon>
        <taxon>Oceanospirillales</taxon>
        <taxon>Oceanospirillaceae</taxon>
        <taxon>Marinomonas</taxon>
    </lineage>
</organism>
<feature type="transmembrane region" description="Helical" evidence="6">
    <location>
        <begin position="224"/>
        <end position="245"/>
    </location>
</feature>
<feature type="transmembrane region" description="Helical" evidence="6">
    <location>
        <begin position="141"/>
        <end position="166"/>
    </location>
</feature>
<feature type="transmembrane region" description="Helical" evidence="6">
    <location>
        <begin position="106"/>
        <end position="129"/>
    </location>
</feature>
<evidence type="ECO:0000256" key="1">
    <source>
        <dbReference type="ARBA" id="ARBA00004141"/>
    </source>
</evidence>
<name>A0ABT5W9A5_9GAMM</name>
<dbReference type="PANTHER" id="PTHR12778:SF10">
    <property type="entry name" value="MAJOR FACILITATOR SUPERFAMILY DOMAIN-CONTAINING PROTEIN 3"/>
    <property type="match status" value="1"/>
</dbReference>
<evidence type="ECO:0000313" key="8">
    <source>
        <dbReference type="Proteomes" id="UP001139522"/>
    </source>
</evidence>
<reference evidence="7" key="1">
    <citation type="submission" date="2023-01" db="EMBL/GenBank/DDBJ databases">
        <title>Psychroserpens sp. MSW6 and Marinomonas sp. RSW2, isolated from seawater.</title>
        <authorList>
            <person name="Kristyanto S."/>
            <person name="Jung J."/>
            <person name="Kim J.M."/>
            <person name="Jeon C.O."/>
        </authorList>
    </citation>
    <scope>NUCLEOTIDE SEQUENCE</scope>
    <source>
        <strain evidence="7">RSW2</strain>
    </source>
</reference>
<comment type="subcellular location">
    <subcellularLocation>
        <location evidence="1">Membrane</location>
        <topology evidence="1">Multi-pass membrane protein</topology>
    </subcellularLocation>
</comment>
<dbReference type="Gene3D" id="1.20.1250.20">
    <property type="entry name" value="MFS general substrate transporter like domains"/>
    <property type="match status" value="1"/>
</dbReference>
<evidence type="ECO:0000256" key="6">
    <source>
        <dbReference type="SAM" id="Phobius"/>
    </source>
</evidence>
<accession>A0ABT5W9A5</accession>
<dbReference type="Proteomes" id="UP001139522">
    <property type="component" value="Unassembled WGS sequence"/>
</dbReference>
<feature type="transmembrane region" description="Helical" evidence="6">
    <location>
        <begin position="289"/>
        <end position="312"/>
    </location>
</feature>
<dbReference type="PANTHER" id="PTHR12778">
    <property type="entry name" value="SOLUTE CARRIER FAMILY 33 ACETYL-COA TRANSPORTER -RELATED"/>
    <property type="match status" value="1"/>
</dbReference>
<evidence type="ECO:0000313" key="7">
    <source>
        <dbReference type="EMBL" id="MDE8601405.1"/>
    </source>
</evidence>
<feature type="transmembrane region" description="Helical" evidence="6">
    <location>
        <begin position="46"/>
        <end position="63"/>
    </location>
</feature>
<comment type="caution">
    <text evidence="7">The sequence shown here is derived from an EMBL/GenBank/DDBJ whole genome shotgun (WGS) entry which is preliminary data.</text>
</comment>
<feature type="transmembrane region" description="Helical" evidence="6">
    <location>
        <begin position="318"/>
        <end position="340"/>
    </location>
</feature>
<evidence type="ECO:0000256" key="4">
    <source>
        <dbReference type="ARBA" id="ARBA00022989"/>
    </source>
</evidence>
<gene>
    <name evidence="7" type="ORF">M3I01_000480</name>
</gene>
<dbReference type="EMBL" id="JAMZEG020000001">
    <property type="protein sequence ID" value="MDE8601405.1"/>
    <property type="molecule type" value="Genomic_DNA"/>
</dbReference>